<sequence>MQDWPDGFDLDAMLSPIPGDTPVGTDLREDFSAQSPYYRLRDLRAEARALERAIDAGDPNATEAEVAPKWRQIRDLASRVLTETAKDLEVAAWYTEALVRSDGLRGLAAGAALIAGLTETFWDNNLYPVPDEDGIVTRVAPVTGLNGEGGDGTLIQPLRKLPLFPRPDGSVLSYWQYEQSAELEGIGDSTRRQQRLDAGVMAFDDVEKEARAAGAARFGTLRAQAEEASARWRAMGDVLDARAGMDSPPTSRVRDLVDQILAAARRYAPQQEEAPEAAETQPVPGEAAPGDAGVSVAGGSAGRAVTRDDMLRELERIAEYFRRTEPHSPLADTLNEAVRRGRMTWPELLAELVPDVATRHSILTGLGIKPGDE</sequence>
<feature type="region of interest" description="Disordered" evidence="1">
    <location>
        <begin position="268"/>
        <end position="301"/>
    </location>
</feature>
<reference evidence="3" key="2">
    <citation type="submission" date="2022-10" db="EMBL/GenBank/DDBJ databases">
        <authorList>
            <person name="Trinh H.N."/>
        </authorList>
    </citation>
    <scope>NUCLEOTIDE SEQUENCE</scope>
    <source>
        <strain evidence="3">RN2-1</strain>
    </source>
</reference>
<keyword evidence="4" id="KW-1185">Reference proteome</keyword>
<dbReference type="InterPro" id="IPR017740">
    <property type="entry name" value="TssA-like"/>
</dbReference>
<protein>
    <submittedName>
        <fullName evidence="3">Type VI secretion system protein TssA</fullName>
    </submittedName>
</protein>
<dbReference type="Pfam" id="PF06812">
    <property type="entry name" value="ImpA_N"/>
    <property type="match status" value="1"/>
</dbReference>
<dbReference type="Proteomes" id="UP001165679">
    <property type="component" value="Unassembled WGS sequence"/>
</dbReference>
<dbReference type="RefSeq" id="WP_264712518.1">
    <property type="nucleotide sequence ID" value="NZ_JAPDNT010000002.1"/>
</dbReference>
<accession>A0AA42CDI3</accession>
<dbReference type="EMBL" id="JAPDNT010000002">
    <property type="protein sequence ID" value="MCW3473899.1"/>
    <property type="molecule type" value="Genomic_DNA"/>
</dbReference>
<reference evidence="3" key="1">
    <citation type="submission" date="2022-09" db="EMBL/GenBank/DDBJ databases">
        <title>Rhodovastum sp. nov. RN2-1 isolated from soil in Seongnam, South Korea.</title>
        <authorList>
            <person name="Le N.T."/>
        </authorList>
    </citation>
    <scope>NUCLEOTIDE SEQUENCE</scope>
    <source>
        <strain evidence="3">RN2-1</strain>
    </source>
</reference>
<gene>
    <name evidence="3" type="primary">tssA</name>
    <name evidence="3" type="ORF">OL599_04850</name>
</gene>
<proteinExistence type="predicted"/>
<evidence type="ECO:0000259" key="2">
    <source>
        <dbReference type="Pfam" id="PF06812"/>
    </source>
</evidence>
<evidence type="ECO:0000256" key="1">
    <source>
        <dbReference type="SAM" id="MobiDB-lite"/>
    </source>
</evidence>
<organism evidence="3 4">
    <name type="scientific">Limobrevibacterium gyesilva</name>
    <dbReference type="NCBI Taxonomy" id="2991712"/>
    <lineage>
        <taxon>Bacteria</taxon>
        <taxon>Pseudomonadati</taxon>
        <taxon>Pseudomonadota</taxon>
        <taxon>Alphaproteobacteria</taxon>
        <taxon>Acetobacterales</taxon>
        <taxon>Acetobacteraceae</taxon>
        <taxon>Limobrevibacterium</taxon>
    </lineage>
</organism>
<dbReference type="PANTHER" id="PTHR37951:SF1">
    <property type="entry name" value="TYPE VI SECRETION SYSTEM COMPONENT TSSA1"/>
    <property type="match status" value="1"/>
</dbReference>
<dbReference type="PANTHER" id="PTHR37951">
    <property type="entry name" value="CYTOPLASMIC PROTEIN-RELATED"/>
    <property type="match status" value="1"/>
</dbReference>
<dbReference type="InterPro" id="IPR010657">
    <property type="entry name" value="ImpA_N"/>
</dbReference>
<comment type="caution">
    <text evidence="3">The sequence shown here is derived from an EMBL/GenBank/DDBJ whole genome shotgun (WGS) entry which is preliminary data.</text>
</comment>
<dbReference type="AlphaFoldDB" id="A0AA42CDI3"/>
<name>A0AA42CDI3_9PROT</name>
<evidence type="ECO:0000313" key="4">
    <source>
        <dbReference type="Proteomes" id="UP001165679"/>
    </source>
</evidence>
<dbReference type="NCBIfam" id="TIGR03363">
    <property type="entry name" value="VI_chp_8"/>
    <property type="match status" value="1"/>
</dbReference>
<evidence type="ECO:0000313" key="3">
    <source>
        <dbReference type="EMBL" id="MCW3473899.1"/>
    </source>
</evidence>
<feature type="domain" description="ImpA N-terminal" evidence="2">
    <location>
        <begin position="14"/>
        <end position="146"/>
    </location>
</feature>